<dbReference type="Proteomes" id="UP000630923">
    <property type="component" value="Unassembled WGS sequence"/>
</dbReference>
<evidence type="ECO:0000259" key="2">
    <source>
        <dbReference type="Pfam" id="PF12804"/>
    </source>
</evidence>
<organism evidence="3 4">
    <name type="scientific">Kordiimonas sediminis</name>
    <dbReference type="NCBI Taxonomy" id="1735581"/>
    <lineage>
        <taxon>Bacteria</taxon>
        <taxon>Pseudomonadati</taxon>
        <taxon>Pseudomonadota</taxon>
        <taxon>Alphaproteobacteria</taxon>
        <taxon>Kordiimonadales</taxon>
        <taxon>Kordiimonadaceae</taxon>
        <taxon>Kordiimonas</taxon>
    </lineage>
</organism>
<dbReference type="SUPFAM" id="SSF53448">
    <property type="entry name" value="Nucleotide-diphospho-sugar transferases"/>
    <property type="match status" value="1"/>
</dbReference>
<comment type="caution">
    <text evidence="3">The sequence shown here is derived from an EMBL/GenBank/DDBJ whole genome shotgun (WGS) entry which is preliminary data.</text>
</comment>
<dbReference type="Pfam" id="PF12804">
    <property type="entry name" value="NTP_transf_3"/>
    <property type="match status" value="1"/>
</dbReference>
<sequence>MPSNQKVTALILAASRRGAEDSVAKVQNVSHKCLVTIDGMIMLERVVREVKAAKDVGAIYVSIEKRELLEQIPALNEMLEKGEIHFTPSADNLYLSVRDAVANINPEWPLIVTTGDNALHTAEIINYFTDALAKSAPDIGVAMTPADVILNAYPDGKRAFHTLKDGGWSSCNLYAIKGPHALEPARVFEGGGQFGKNPNRILKAFGLMFMILYRWKLTTSTRLSEILSKRWGLKVQIIKMPFADAPIDVDNPGDLERTEQILIARRNGTPVK</sequence>
<dbReference type="AlphaFoldDB" id="A0A919AIT8"/>
<dbReference type="InterPro" id="IPR025877">
    <property type="entry name" value="MobA-like_NTP_Trfase"/>
</dbReference>
<dbReference type="RefSeq" id="WP_191249713.1">
    <property type="nucleotide sequence ID" value="NZ_BNCI01000001.1"/>
</dbReference>
<evidence type="ECO:0000313" key="4">
    <source>
        <dbReference type="Proteomes" id="UP000630923"/>
    </source>
</evidence>
<protein>
    <recommendedName>
        <fullName evidence="2">MobA-like NTP transferase domain-containing protein</fullName>
    </recommendedName>
</protein>
<dbReference type="EMBL" id="BNCI01000001">
    <property type="protein sequence ID" value="GHF11858.1"/>
    <property type="molecule type" value="Genomic_DNA"/>
</dbReference>
<keyword evidence="4" id="KW-1185">Reference proteome</keyword>
<gene>
    <name evidence="3" type="ORF">GCM10017044_02140</name>
</gene>
<reference evidence="3" key="1">
    <citation type="journal article" date="2014" name="Int. J. Syst. Evol. Microbiol.">
        <title>Complete genome sequence of Corynebacterium casei LMG S-19264T (=DSM 44701T), isolated from a smear-ripened cheese.</title>
        <authorList>
            <consortium name="US DOE Joint Genome Institute (JGI-PGF)"/>
            <person name="Walter F."/>
            <person name="Albersmeier A."/>
            <person name="Kalinowski J."/>
            <person name="Ruckert C."/>
        </authorList>
    </citation>
    <scope>NUCLEOTIDE SEQUENCE</scope>
    <source>
        <strain evidence="3">KCTC 42590</strain>
    </source>
</reference>
<evidence type="ECO:0000313" key="3">
    <source>
        <dbReference type="EMBL" id="GHF11858.1"/>
    </source>
</evidence>
<dbReference type="InterPro" id="IPR029044">
    <property type="entry name" value="Nucleotide-diphossugar_trans"/>
</dbReference>
<dbReference type="Gene3D" id="3.90.550.10">
    <property type="entry name" value="Spore Coat Polysaccharide Biosynthesis Protein SpsA, Chain A"/>
    <property type="match status" value="1"/>
</dbReference>
<keyword evidence="1" id="KW-0460">Magnesium</keyword>
<reference evidence="3" key="2">
    <citation type="submission" date="2020-09" db="EMBL/GenBank/DDBJ databases">
        <authorList>
            <person name="Sun Q."/>
            <person name="Kim S."/>
        </authorList>
    </citation>
    <scope>NUCLEOTIDE SEQUENCE</scope>
    <source>
        <strain evidence="3">KCTC 42590</strain>
    </source>
</reference>
<name>A0A919AIT8_9PROT</name>
<accession>A0A919AIT8</accession>
<feature type="domain" description="MobA-like NTP transferase" evidence="2">
    <location>
        <begin position="30"/>
        <end position="145"/>
    </location>
</feature>
<proteinExistence type="predicted"/>
<dbReference type="GO" id="GO:0016779">
    <property type="term" value="F:nucleotidyltransferase activity"/>
    <property type="evidence" value="ECO:0007669"/>
    <property type="project" value="UniProtKB-ARBA"/>
</dbReference>
<evidence type="ECO:0000256" key="1">
    <source>
        <dbReference type="ARBA" id="ARBA00022842"/>
    </source>
</evidence>